<keyword evidence="7" id="KW-1185">Reference proteome</keyword>
<dbReference type="RefSeq" id="WP_213653695.1">
    <property type="nucleotide sequence ID" value="NZ_BOSL01000001.1"/>
</dbReference>
<evidence type="ECO:0000256" key="2">
    <source>
        <dbReference type="ARBA" id="ARBA00008520"/>
    </source>
</evidence>
<comment type="subcellular location">
    <subcellularLocation>
        <location evidence="1">Cell envelope</location>
    </subcellularLocation>
</comment>
<dbReference type="EMBL" id="BOSL01000001">
    <property type="protein sequence ID" value="GIP51549.1"/>
    <property type="molecule type" value="Genomic_DNA"/>
</dbReference>
<evidence type="ECO:0000256" key="3">
    <source>
        <dbReference type="ARBA" id="ARBA00022448"/>
    </source>
</evidence>
<dbReference type="Pfam" id="PF01547">
    <property type="entry name" value="SBP_bac_1"/>
    <property type="match status" value="1"/>
</dbReference>
<dbReference type="InterPro" id="IPR050490">
    <property type="entry name" value="Bact_solute-bd_prot1"/>
</dbReference>
<sequence>MKNRMKLGVKVVLFVFVMSIVAACSKSQETIQFQADPEMEATLRVMYPAGEEWFRKDYGDLFNAKYPNIEITIIPSPQGGMDESWWKREKPDVLALDLPVYEQLIADDKLYDLNTVITNDAFHLDGMHPGIIDFIRQRGGGKLYGLPPTFYNKAIYYNKELFDRFKVPYPKDQMTWEEVIELAKRFPAQEGVNGLYIRDYEFLVSELATSRNLSPYNTAKLQMTINSEGYRKVFETVLDSYKSGAVVSPSAGTQQYDPFINKTSAMAYDYSYYINNEINWAKEDLGNKFQLDWELASAPSDSSNRELSSTYFFTDILTVSADSDQKQAAWELVKFINSEEMAKVKSKTAGLSLMTRTDYNYNPDGKRMEAFYTQKPNLDRGTIDYTKISKGFSLRKIINQEVTGLIAGVKTVDEVLASIEKRGQAELSKGQEKK</sequence>
<dbReference type="PROSITE" id="PS51257">
    <property type="entry name" value="PROKAR_LIPOPROTEIN"/>
    <property type="match status" value="1"/>
</dbReference>
<dbReference type="PANTHER" id="PTHR43649">
    <property type="entry name" value="ARABINOSE-BINDING PROTEIN-RELATED"/>
    <property type="match status" value="1"/>
</dbReference>
<comment type="similarity">
    <text evidence="2">Belongs to the bacterial solute-binding protein 1 family.</text>
</comment>
<reference evidence="6 7" key="1">
    <citation type="submission" date="2021-03" db="EMBL/GenBank/DDBJ databases">
        <title>Antimicrobial resistance genes in bacteria isolated from Japanese honey, and their potential for conferring macrolide and lincosamide resistance in the American foulbrood pathogen Paenibacillus larvae.</title>
        <authorList>
            <person name="Okamoto M."/>
            <person name="Kumagai M."/>
            <person name="Kanamori H."/>
            <person name="Takamatsu D."/>
        </authorList>
    </citation>
    <scope>NUCLEOTIDE SEQUENCE [LARGE SCALE GENOMIC DNA]</scope>
    <source>
        <strain evidence="6 7">J42TS3</strain>
    </source>
</reference>
<protein>
    <recommendedName>
        <fullName evidence="8">ABC transporter substrate-binding protein</fullName>
    </recommendedName>
</protein>
<accession>A0ABQ4M6C4</accession>
<dbReference type="InterPro" id="IPR006059">
    <property type="entry name" value="SBP"/>
</dbReference>
<evidence type="ECO:0008006" key="8">
    <source>
        <dbReference type="Google" id="ProtNLM"/>
    </source>
</evidence>
<feature type="chain" id="PRO_5045986542" description="ABC transporter substrate-binding protein" evidence="5">
    <location>
        <begin position="23"/>
        <end position="434"/>
    </location>
</feature>
<organism evidence="6 7">
    <name type="scientific">Paenibacillus vini</name>
    <dbReference type="NCBI Taxonomy" id="1476024"/>
    <lineage>
        <taxon>Bacteria</taxon>
        <taxon>Bacillati</taxon>
        <taxon>Bacillota</taxon>
        <taxon>Bacilli</taxon>
        <taxon>Bacillales</taxon>
        <taxon>Paenibacillaceae</taxon>
        <taxon>Paenibacillus</taxon>
    </lineage>
</organism>
<name>A0ABQ4M6C4_9BACL</name>
<dbReference type="PANTHER" id="PTHR43649:SF31">
    <property type="entry name" value="SN-GLYCEROL-3-PHOSPHATE-BINDING PERIPLASMIC PROTEIN UGPB"/>
    <property type="match status" value="1"/>
</dbReference>
<dbReference type="Gene3D" id="3.40.190.10">
    <property type="entry name" value="Periplasmic binding protein-like II"/>
    <property type="match status" value="1"/>
</dbReference>
<evidence type="ECO:0000256" key="1">
    <source>
        <dbReference type="ARBA" id="ARBA00004196"/>
    </source>
</evidence>
<keyword evidence="4 5" id="KW-0732">Signal</keyword>
<keyword evidence="3" id="KW-0813">Transport</keyword>
<evidence type="ECO:0000313" key="7">
    <source>
        <dbReference type="Proteomes" id="UP000679992"/>
    </source>
</evidence>
<evidence type="ECO:0000256" key="5">
    <source>
        <dbReference type="SAM" id="SignalP"/>
    </source>
</evidence>
<feature type="signal peptide" evidence="5">
    <location>
        <begin position="1"/>
        <end position="22"/>
    </location>
</feature>
<evidence type="ECO:0000256" key="4">
    <source>
        <dbReference type="ARBA" id="ARBA00022729"/>
    </source>
</evidence>
<proteinExistence type="inferred from homology"/>
<gene>
    <name evidence="6" type="ORF">J42TS3_05840</name>
</gene>
<comment type="caution">
    <text evidence="6">The sequence shown here is derived from an EMBL/GenBank/DDBJ whole genome shotgun (WGS) entry which is preliminary data.</text>
</comment>
<dbReference type="SUPFAM" id="SSF53850">
    <property type="entry name" value="Periplasmic binding protein-like II"/>
    <property type="match status" value="1"/>
</dbReference>
<dbReference type="Proteomes" id="UP000679992">
    <property type="component" value="Unassembled WGS sequence"/>
</dbReference>
<evidence type="ECO:0000313" key="6">
    <source>
        <dbReference type="EMBL" id="GIP51549.1"/>
    </source>
</evidence>